<dbReference type="OrthoDB" id="8866982at2"/>
<organism evidence="1 2">
    <name type="scientific">Chryseobacterium oncorhynchi</name>
    <dbReference type="NCBI Taxonomy" id="741074"/>
    <lineage>
        <taxon>Bacteria</taxon>
        <taxon>Pseudomonadati</taxon>
        <taxon>Bacteroidota</taxon>
        <taxon>Flavobacteriia</taxon>
        <taxon>Flavobacteriales</taxon>
        <taxon>Weeksellaceae</taxon>
        <taxon>Chryseobacterium group</taxon>
        <taxon>Chryseobacterium</taxon>
    </lineage>
</organism>
<comment type="caution">
    <text evidence="1">The sequence shown here is derived from an EMBL/GenBank/DDBJ whole genome shotgun (WGS) entry which is preliminary data.</text>
</comment>
<dbReference type="EMBL" id="PPEI02000011">
    <property type="protein sequence ID" value="PWN59547.1"/>
    <property type="molecule type" value="Genomic_DNA"/>
</dbReference>
<gene>
    <name evidence="1" type="ORF">C1638_021330</name>
</gene>
<protein>
    <submittedName>
        <fullName evidence="1">Uncharacterized protein</fullName>
    </submittedName>
</protein>
<dbReference type="Proteomes" id="UP000236182">
    <property type="component" value="Unassembled WGS sequence"/>
</dbReference>
<evidence type="ECO:0000313" key="2">
    <source>
        <dbReference type="Proteomes" id="UP000236182"/>
    </source>
</evidence>
<sequence length="516" mass="61039">MKPISKYYKNAAPIKFQNVDNALFLDILSSNFITELMDKLSEHSIYYRYSNHKSDKTIFSNHYANSKDIFLKFYFLKDSIAKTKTLINTLKQGFKDLGLQISNVGGKAHDIGSYLTIYYYKESNKVVITFGGLYLNLYSFLIAEGKTNFTFSIKDENSIKMNRYNSWTSLTMNTFFSFLQNEKVGNLSHTLSKEFLLKFFKMNNNNEYFTKEFNFDIIDKGIYLPKISLKEFRTISNKKSLLKRIFNVESLPKQFLKFDICEIYFFYKNLKLSDINDWPKLISFYNSLESKKELYIYESEHSSLKLEYDFELLKQYYHYTFIQNNESYLKANSKNENILIKDYLNLCKLLSINVNLRMTSFKKLKQEHDRLALELIERDIEKRDIRIKEEYKKLDFISLIKTTEDLVLESKRQHHCVASYLQSIENGFCAIYTDLYSSKRYTIEISYSSTKQVYILNQCKGVFNSEPPVEYLKMLRDKLKLVNKEIADKNVSEHKIDKVKKNLNLNSIPQSGFRIA</sequence>
<accession>A0A316WDZ8</accession>
<dbReference type="InterPro" id="IPR025586">
    <property type="entry name" value="PcfJ"/>
</dbReference>
<proteinExistence type="predicted"/>
<dbReference type="Pfam" id="PF14284">
    <property type="entry name" value="PcfJ"/>
    <property type="match status" value="1"/>
</dbReference>
<dbReference type="AlphaFoldDB" id="A0A316WDZ8"/>
<keyword evidence="2" id="KW-1185">Reference proteome</keyword>
<name>A0A316WDZ8_9FLAO</name>
<dbReference type="RefSeq" id="WP_109623956.1">
    <property type="nucleotide sequence ID" value="NZ_PPEI02000011.1"/>
</dbReference>
<reference evidence="1" key="1">
    <citation type="submission" date="2018-04" db="EMBL/GenBank/DDBJ databases">
        <title>Draft Genome Sequences of Chryseobacterium lactis NCTC11390T isolated from milk, Chryseobacterium oncorhynchi 701B-08T from rainbow trout, and Chryseobacterium viscerum 687B-08T from diseased fish.</title>
        <authorList>
            <person name="Jeong J.-J."/>
            <person name="Lee Y.J."/>
            <person name="Pathiraja D."/>
            <person name="Park B."/>
            <person name="Choi I.-G."/>
            <person name="Kim K.D."/>
        </authorList>
    </citation>
    <scope>NUCLEOTIDE SEQUENCE [LARGE SCALE GENOMIC DNA]</scope>
    <source>
        <strain evidence="1">701B-08</strain>
    </source>
</reference>
<evidence type="ECO:0000313" key="1">
    <source>
        <dbReference type="EMBL" id="PWN59547.1"/>
    </source>
</evidence>